<dbReference type="Pfam" id="PF12914">
    <property type="entry name" value="SH3_7"/>
    <property type="match status" value="1"/>
</dbReference>
<evidence type="ECO:0000259" key="2">
    <source>
        <dbReference type="Pfam" id="PF12914"/>
    </source>
</evidence>
<dbReference type="InterPro" id="IPR039439">
    <property type="entry name" value="SH3b1_dom"/>
</dbReference>
<evidence type="ECO:0000259" key="1">
    <source>
        <dbReference type="Pfam" id="PF12913"/>
    </source>
</evidence>
<protein>
    <submittedName>
        <fullName evidence="3">Cell wall hydrolase</fullName>
    </submittedName>
</protein>
<sequence>MKIKLALKEIKPIYFILALLLSGCQTASMVPGISHSESGYIIDPTKSLFSINDYSQSIDTWIPRHSETINTPVITNATQQRHYSNLKSHYFGMTEKDKSPWNAGYITAVLNKNPQSTLNANTNQYLGKNSLSWGANFRIHTTQWKTQIKNNIPAQIDTNYHPANRGIATKETLVRVLPSDDPAYGNPSQAGQGYPFDNLQMSVIRPGTPLYQIVESRDKRWKYVISPTVTGWIHSEDIASVDQTFIDNWLFMVRKNLGAFIKDSVSIHEHGLYYFTARPGTILPFKAQKSDTFNVAIPVRDINGHAQIRWVNLKNNEFIAMPWKMTPQNIATLMKTMGNKPYGWGNYNFYNDCSAEIRSLLMPFGIFLPRNSAAQIQASARIVDLSKENITTRISYLKQHGKPFTTLIYIPGHIMLYIGNKKVNEQFAPMTYQNIWGLRPEDAQSRSIIGGSVFFPLLSVYPSDPELESLAGKSLFKLGFL</sequence>
<dbReference type="PROSITE" id="PS51257">
    <property type="entry name" value="PROKAR_LIPOPROTEIN"/>
    <property type="match status" value="1"/>
</dbReference>
<organism evidence="3 4">
    <name type="scientific">Providencia stuartii</name>
    <dbReference type="NCBI Taxonomy" id="588"/>
    <lineage>
        <taxon>Bacteria</taxon>
        <taxon>Pseudomonadati</taxon>
        <taxon>Pseudomonadota</taxon>
        <taxon>Gammaproteobacteria</taxon>
        <taxon>Enterobacterales</taxon>
        <taxon>Morganellaceae</taxon>
        <taxon>Providencia</taxon>
    </lineage>
</organism>
<comment type="caution">
    <text evidence="3">The sequence shown here is derived from an EMBL/GenBank/DDBJ whole genome shotgun (WGS) entry which is preliminary data.</text>
</comment>
<reference evidence="3 4" key="1">
    <citation type="submission" date="2016-03" db="EMBL/GenBank/DDBJ databases">
        <title>Genome sequence of Providencia stuartii strain, isolated from the salivary glands of larval Lucilia sericata.</title>
        <authorList>
            <person name="Yuan Y."/>
            <person name="Zhang Y."/>
            <person name="Fu S."/>
            <person name="Crippen T.L."/>
            <person name="Visi D."/>
            <person name="Benbow M.E."/>
            <person name="Allen M."/>
            <person name="Tomberlin J.K."/>
            <person name="Sze S.-H."/>
            <person name="Tarone A.M."/>
        </authorList>
    </citation>
    <scope>NUCLEOTIDE SEQUENCE [LARGE SCALE GENOMIC DNA]</scope>
    <source>
        <strain evidence="3 4">Crippen</strain>
    </source>
</reference>
<keyword evidence="3" id="KW-0378">Hydrolase</keyword>
<dbReference type="InterPro" id="IPR027017">
    <property type="entry name" value="P60_peptidase_YkfC"/>
</dbReference>
<feature type="domain" description="SH3b1" evidence="1">
    <location>
        <begin position="182"/>
        <end position="234"/>
    </location>
</feature>
<evidence type="ECO:0000313" key="3">
    <source>
        <dbReference type="EMBL" id="OHT23385.1"/>
    </source>
</evidence>
<proteinExistence type="predicted"/>
<feature type="domain" description="SH3b2-type SH3" evidence="2">
    <location>
        <begin position="255"/>
        <end position="288"/>
    </location>
</feature>
<dbReference type="PIRSF" id="PIRSF019015">
    <property type="entry name" value="P60_peptidase_YkfC"/>
    <property type="match status" value="1"/>
</dbReference>
<dbReference type="GO" id="GO:0016787">
    <property type="term" value="F:hydrolase activity"/>
    <property type="evidence" value="ECO:0007669"/>
    <property type="project" value="UniProtKB-KW"/>
</dbReference>
<keyword evidence="4" id="KW-1185">Reference proteome</keyword>
<accession>A0A1S1HM94</accession>
<name>A0A1S1HM94_PROST</name>
<dbReference type="SUPFAM" id="SSF54001">
    <property type="entry name" value="Cysteine proteinases"/>
    <property type="match status" value="1"/>
</dbReference>
<dbReference type="Gene3D" id="3.90.1720.10">
    <property type="entry name" value="endopeptidase domain like (from Nostoc punctiforme)"/>
    <property type="match status" value="1"/>
</dbReference>
<dbReference type="AlphaFoldDB" id="A0A1S1HM94"/>
<gene>
    <name evidence="3" type="ORF">A3Q29_20845</name>
</gene>
<dbReference type="InterPro" id="IPR038765">
    <property type="entry name" value="Papain-like_cys_pep_sf"/>
</dbReference>
<dbReference type="InterPro" id="IPR026864">
    <property type="entry name" value="SH3b2-type_SH3"/>
</dbReference>
<evidence type="ECO:0000313" key="4">
    <source>
        <dbReference type="Proteomes" id="UP000179588"/>
    </source>
</evidence>
<dbReference type="Proteomes" id="UP000179588">
    <property type="component" value="Unassembled WGS sequence"/>
</dbReference>
<dbReference type="EMBL" id="LVIE01000180">
    <property type="protein sequence ID" value="OHT23385.1"/>
    <property type="molecule type" value="Genomic_DNA"/>
</dbReference>
<dbReference type="Pfam" id="PF12913">
    <property type="entry name" value="SH3_6"/>
    <property type="match status" value="1"/>
</dbReference>